<feature type="compositionally biased region" description="Basic and acidic residues" evidence="1">
    <location>
        <begin position="302"/>
        <end position="324"/>
    </location>
</feature>
<protein>
    <submittedName>
        <fullName evidence="2">Uncharacterized protein</fullName>
    </submittedName>
</protein>
<dbReference type="RefSeq" id="XP_018281954.1">
    <property type="nucleotide sequence ID" value="XM_018422023.1"/>
</dbReference>
<evidence type="ECO:0000313" key="3">
    <source>
        <dbReference type="Proteomes" id="UP000053611"/>
    </source>
</evidence>
<feature type="compositionally biased region" description="Basic and acidic residues" evidence="1">
    <location>
        <begin position="275"/>
        <end position="293"/>
    </location>
</feature>
<dbReference type="Proteomes" id="UP000053611">
    <property type="component" value="Unassembled WGS sequence"/>
</dbReference>
<sequence>MHATLGLLQKFAPTVAQAHPTGEAFAIVRRMLQERPRHFREILADGIASTTPEGDDKPVAYKMKKSKGKGKAEVESIAVPEGHPFMSGTFLKKRIIPVLESQNLVRKAWLDAVPGSSLAKMSHHQRKHAMWVIQEEGKLAERWDAITDPSLTLPTLRRLGAEERAAKAEAAVKRREAAFNSGREERTERDIMAWADRPVGFTTSLERKHLNTRRARARPIKEALVAERAVVKAEVAKALEADKKTLSKIASRVQKSSAAAVEKSAEAAKAAAEAVEAHRAAQAAKEKRDQELARRRKAQSAEARKANRAKEAEGKAEGKDKVPA</sequence>
<evidence type="ECO:0000313" key="2">
    <source>
        <dbReference type="EMBL" id="KLT45463.1"/>
    </source>
</evidence>
<dbReference type="EMBL" id="KQ087181">
    <property type="protein sequence ID" value="KLT45463.1"/>
    <property type="molecule type" value="Genomic_DNA"/>
</dbReference>
<proteinExistence type="predicted"/>
<organism evidence="2 3">
    <name type="scientific">Cutaneotrichosporon oleaginosum</name>
    <dbReference type="NCBI Taxonomy" id="879819"/>
    <lineage>
        <taxon>Eukaryota</taxon>
        <taxon>Fungi</taxon>
        <taxon>Dikarya</taxon>
        <taxon>Basidiomycota</taxon>
        <taxon>Agaricomycotina</taxon>
        <taxon>Tremellomycetes</taxon>
        <taxon>Trichosporonales</taxon>
        <taxon>Trichosporonaceae</taxon>
        <taxon>Cutaneotrichosporon</taxon>
    </lineage>
</organism>
<accession>A0A0J0XWP5</accession>
<dbReference type="GeneID" id="28982626"/>
<reference evidence="2 3" key="1">
    <citation type="submission" date="2015-03" db="EMBL/GenBank/DDBJ databases">
        <title>Genomics and transcriptomics of the oil-accumulating basidiomycete yeast T. oleaginosus allow insights into substrate utilization and the diverse evolutionary trajectories of mating systems in fungi.</title>
        <authorList>
            <consortium name="DOE Joint Genome Institute"/>
            <person name="Kourist R."/>
            <person name="Kracht O."/>
            <person name="Bracharz F."/>
            <person name="Lipzen A."/>
            <person name="Nolan M."/>
            <person name="Ohm R."/>
            <person name="Grigoriev I."/>
            <person name="Sun S."/>
            <person name="Heitman J."/>
            <person name="Bruck T."/>
            <person name="Nowrousian M."/>
        </authorList>
    </citation>
    <scope>NUCLEOTIDE SEQUENCE [LARGE SCALE GENOMIC DNA]</scope>
    <source>
        <strain evidence="2 3">IBC0246</strain>
    </source>
</reference>
<name>A0A0J0XWP5_9TREE</name>
<keyword evidence="3" id="KW-1185">Reference proteome</keyword>
<dbReference type="AlphaFoldDB" id="A0A0J0XWP5"/>
<dbReference type="OrthoDB" id="2570610at2759"/>
<evidence type="ECO:0000256" key="1">
    <source>
        <dbReference type="SAM" id="MobiDB-lite"/>
    </source>
</evidence>
<feature type="region of interest" description="Disordered" evidence="1">
    <location>
        <begin position="273"/>
        <end position="324"/>
    </location>
</feature>
<gene>
    <name evidence="2" type="ORF">CC85DRAFT_282545</name>
</gene>